<protein>
    <submittedName>
        <fullName evidence="4">LuxR family transcriptional regulator</fullName>
    </submittedName>
</protein>
<proteinExistence type="predicted"/>
<evidence type="ECO:0000256" key="1">
    <source>
        <dbReference type="ARBA" id="ARBA00022741"/>
    </source>
</evidence>
<dbReference type="PRINTS" id="PR00038">
    <property type="entry name" value="HTHLUXR"/>
</dbReference>
<dbReference type="InterPro" id="IPR036388">
    <property type="entry name" value="WH-like_DNA-bd_sf"/>
</dbReference>
<keyword evidence="2" id="KW-0067">ATP-binding</keyword>
<dbReference type="InterPro" id="IPR000792">
    <property type="entry name" value="Tscrpt_reg_LuxR_C"/>
</dbReference>
<dbReference type="GO" id="GO:0003677">
    <property type="term" value="F:DNA binding"/>
    <property type="evidence" value="ECO:0007669"/>
    <property type="project" value="InterPro"/>
</dbReference>
<dbReference type="PANTHER" id="PTHR16305">
    <property type="entry name" value="TESTICULAR SOLUBLE ADENYLYL CYCLASE"/>
    <property type="match status" value="1"/>
</dbReference>
<dbReference type="InterPro" id="IPR027417">
    <property type="entry name" value="P-loop_NTPase"/>
</dbReference>
<dbReference type="GO" id="GO:0006355">
    <property type="term" value="P:regulation of DNA-templated transcription"/>
    <property type="evidence" value="ECO:0007669"/>
    <property type="project" value="InterPro"/>
</dbReference>
<dbReference type="CDD" id="cd06170">
    <property type="entry name" value="LuxR_C_like"/>
    <property type="match status" value="1"/>
</dbReference>
<dbReference type="GO" id="GO:0005524">
    <property type="term" value="F:ATP binding"/>
    <property type="evidence" value="ECO:0007669"/>
    <property type="project" value="UniProtKB-KW"/>
</dbReference>
<dbReference type="InterPro" id="IPR016032">
    <property type="entry name" value="Sig_transdc_resp-reg_C-effctor"/>
</dbReference>
<dbReference type="InterPro" id="IPR041664">
    <property type="entry name" value="AAA_16"/>
</dbReference>
<dbReference type="SMART" id="SM00421">
    <property type="entry name" value="HTH_LUXR"/>
    <property type="match status" value="1"/>
</dbReference>
<reference evidence="4 5" key="1">
    <citation type="journal article" date="2014" name="Int. J. Syst. Evol. Microbiol.">
        <title>Streptomyces hoynatensis sp. nov., isolated from deep marine sediment.</title>
        <authorList>
            <person name="Veyisoglu A."/>
            <person name="Sahin N."/>
        </authorList>
    </citation>
    <scope>NUCLEOTIDE SEQUENCE [LARGE SCALE GENOMIC DNA]</scope>
    <source>
        <strain evidence="4 5">KCTC 29097</strain>
    </source>
</reference>
<evidence type="ECO:0000256" key="2">
    <source>
        <dbReference type="ARBA" id="ARBA00022840"/>
    </source>
</evidence>
<dbReference type="PANTHER" id="PTHR16305:SF35">
    <property type="entry name" value="TRANSCRIPTIONAL ACTIVATOR DOMAIN"/>
    <property type="match status" value="1"/>
</dbReference>
<evidence type="ECO:0000313" key="5">
    <source>
        <dbReference type="Proteomes" id="UP000272474"/>
    </source>
</evidence>
<dbReference type="GO" id="GO:0005737">
    <property type="term" value="C:cytoplasm"/>
    <property type="evidence" value="ECO:0007669"/>
    <property type="project" value="TreeGrafter"/>
</dbReference>
<dbReference type="SUPFAM" id="SSF46894">
    <property type="entry name" value="C-terminal effector domain of the bipartite response regulators"/>
    <property type="match status" value="1"/>
</dbReference>
<dbReference type="Pfam" id="PF00196">
    <property type="entry name" value="GerE"/>
    <property type="match status" value="1"/>
</dbReference>
<dbReference type="Gene3D" id="1.25.40.10">
    <property type="entry name" value="Tetratricopeptide repeat domain"/>
    <property type="match status" value="1"/>
</dbReference>
<dbReference type="Proteomes" id="UP000272474">
    <property type="component" value="Unassembled WGS sequence"/>
</dbReference>
<sequence>MVGRAREVEHIRARLAAALGPTDPADPLRERLLLLNGRPGSGKTTVLNAVLAQPPGEAAVLRAAGLAADRALPYGLASRLLGEPPPAGRVPAGPAEQELLHSLHLLVSPRAARGPLLLAVDDLHLADGQSLRWLGYLLRRSAELPLAVLATAPAPTPDHVLEALADLLPAVADGRLRLLPLGAPAVAELIEARCRRAPDLAFATACRRLSGGNPALLTRLLDAVVRAGLPPDRRAVARLESIAAGLLREVIPTWLDAQPPVVRDVARHLAVLGSPSAHLLAALGRVPAREVPGALGALRDNGVLAADGESFAHPLVREAVLGAVPPAELAATRLRAARLLNDAGRRPRVVADQILLAGGAGHAWAARVLVEAAREAVAGDAFEAAARYLEPLVERAPEDAGLRRQLAGVLAQRRPAEALAEYREALRHEGHPRRRAALAVEVAATAVAARRSASVLADLERELDALGRAGEPLSGPERERRACVEGAVLLAGLQESATCARTRERAAAMHPPAGETPDERLLLAMLAVEGTMRGDAPGRMAALARQALPLDDVDVHGRTVLAASFVLTAADEPGAALGPLGRVVAHCARRGLVATHCQALSARAAARHAAGDLVEAVAEAELALEIARQESWRDGEVRPAIVLGAALALGGAAERAERVLASIDARAVAGLAREYPAYLMARALTKVQTGDLVEALRLLRRCGAGLAESGLTNPLVEPWWAEAALLLAAQGRVREAMPLVEWGEQLVERWDVPRARGLLLTAQAATRSGQAAVETWERAAEALEKSSDDLGRLRAEYHLGRALLQAGHTRQARHRLRTAADLATRCGARPAAEAARTLLLRAGGRMRPGSGSKADVLTDRERRVVSLALDGRTNREIAQRLTVTPRTVEVHLTNAYRKLGISGRAELAEALAHEIV</sequence>
<dbReference type="EMBL" id="RBAL01000008">
    <property type="protein sequence ID" value="RKN41183.1"/>
    <property type="molecule type" value="Genomic_DNA"/>
</dbReference>
<dbReference type="InterPro" id="IPR011990">
    <property type="entry name" value="TPR-like_helical_dom_sf"/>
</dbReference>
<feature type="domain" description="HTH luxR-type" evidence="3">
    <location>
        <begin position="850"/>
        <end position="916"/>
    </location>
</feature>
<dbReference type="GO" id="GO:0004016">
    <property type="term" value="F:adenylate cyclase activity"/>
    <property type="evidence" value="ECO:0007669"/>
    <property type="project" value="TreeGrafter"/>
</dbReference>
<keyword evidence="5" id="KW-1185">Reference proteome</keyword>
<accession>A0A3A9YYU8</accession>
<gene>
    <name evidence="4" type="ORF">D7294_15750</name>
</gene>
<evidence type="ECO:0000313" key="4">
    <source>
        <dbReference type="EMBL" id="RKN41183.1"/>
    </source>
</evidence>
<evidence type="ECO:0000259" key="3">
    <source>
        <dbReference type="PROSITE" id="PS50043"/>
    </source>
</evidence>
<dbReference type="PROSITE" id="PS50043">
    <property type="entry name" value="HTH_LUXR_2"/>
    <property type="match status" value="1"/>
</dbReference>
<name>A0A3A9YYU8_9ACTN</name>
<dbReference type="Pfam" id="PF13191">
    <property type="entry name" value="AAA_16"/>
    <property type="match status" value="1"/>
</dbReference>
<dbReference type="SUPFAM" id="SSF52540">
    <property type="entry name" value="P-loop containing nucleoside triphosphate hydrolases"/>
    <property type="match status" value="1"/>
</dbReference>
<organism evidence="4 5">
    <name type="scientific">Streptomyces hoynatensis</name>
    <dbReference type="NCBI Taxonomy" id="1141874"/>
    <lineage>
        <taxon>Bacteria</taxon>
        <taxon>Bacillati</taxon>
        <taxon>Actinomycetota</taxon>
        <taxon>Actinomycetes</taxon>
        <taxon>Kitasatosporales</taxon>
        <taxon>Streptomycetaceae</taxon>
        <taxon>Streptomyces</taxon>
    </lineage>
</organism>
<keyword evidence="1" id="KW-0547">Nucleotide-binding</keyword>
<comment type="caution">
    <text evidence="4">The sequence shown here is derived from an EMBL/GenBank/DDBJ whole genome shotgun (WGS) entry which is preliminary data.</text>
</comment>
<dbReference type="Gene3D" id="1.10.10.10">
    <property type="entry name" value="Winged helix-like DNA-binding domain superfamily/Winged helix DNA-binding domain"/>
    <property type="match status" value="1"/>
</dbReference>
<dbReference type="PROSITE" id="PS00622">
    <property type="entry name" value="HTH_LUXR_1"/>
    <property type="match status" value="1"/>
</dbReference>
<dbReference type="AlphaFoldDB" id="A0A3A9YYU8"/>
<dbReference type="SUPFAM" id="SSF48452">
    <property type="entry name" value="TPR-like"/>
    <property type="match status" value="1"/>
</dbReference>